<feature type="transmembrane region" description="Helical" evidence="9">
    <location>
        <begin position="181"/>
        <end position="199"/>
    </location>
</feature>
<dbReference type="Gene3D" id="1.20.1250.20">
    <property type="entry name" value="MFS general substrate transporter like domains"/>
    <property type="match status" value="1"/>
</dbReference>
<evidence type="ECO:0000313" key="12">
    <source>
        <dbReference type="Proteomes" id="UP001595816"/>
    </source>
</evidence>
<proteinExistence type="inferred from homology"/>
<comment type="similarity">
    <text evidence="2">Belongs to the major facilitator superfamily. EmrB family.</text>
</comment>
<comment type="caution">
    <text evidence="11">The sequence shown here is derived from an EMBL/GenBank/DDBJ whole genome shotgun (WGS) entry which is preliminary data.</text>
</comment>
<evidence type="ECO:0000256" key="8">
    <source>
        <dbReference type="SAM" id="MobiDB-lite"/>
    </source>
</evidence>
<feature type="transmembrane region" description="Helical" evidence="9">
    <location>
        <begin position="372"/>
        <end position="393"/>
    </location>
</feature>
<name>A0ABV8LRE9_9ACTN</name>
<evidence type="ECO:0000256" key="4">
    <source>
        <dbReference type="ARBA" id="ARBA00022475"/>
    </source>
</evidence>
<dbReference type="PROSITE" id="PS50850">
    <property type="entry name" value="MFS"/>
    <property type="match status" value="1"/>
</dbReference>
<evidence type="ECO:0000256" key="7">
    <source>
        <dbReference type="ARBA" id="ARBA00023136"/>
    </source>
</evidence>
<evidence type="ECO:0000256" key="5">
    <source>
        <dbReference type="ARBA" id="ARBA00022692"/>
    </source>
</evidence>
<sequence>MGSVSLGMPSNVSTTADRDHMSANLDRGTVPVQQIESSVESANPAISGRTPPVIRLLVLATFVVILNETIMINAIPKLMSALSITEQTAQWLSTAFMLTMAAVIPITGWFLQRVSTRTAYATAMGLFLLGTAVAIVAPTFEVLLGARIVQASGTAVMMPLLMTTLMHVVPDQHRGKVMGNVSLAISVAPAMGPAIAGVILNFGSWRLLFAVVLPIAAVITWGGLKQLKNVGEPQVSTIDWISVGLAAFGFGGLVYGLSRFEGGHAGVATAIVGIGLVAIGIFVVRQLMLQKHGTPLMDLRTLKHRTYTVSLTLMSVAFMAMLGSMILLPLYLQNVRELTALQTGLLVMPGGLAMGLLGPTVGRLFDRFGGRVLVIPGAIAITVSLAGFTQVSMTMPFWQLLGLHSLMMVGLAATFTPVFTLGLGAVPPHLYSHGSSILGTLQQVAAAFGTALVITVMGARADALKSQGVATVAANLGGMRLAFVVGAVLSIAVIVTAFLLPARADNAAGHGDNAPIGAENTASQGDSLPASADSAASHGDSLPARADSAAARGDNRPARAGSRKAGADNAAGHGR</sequence>
<dbReference type="InterPro" id="IPR011701">
    <property type="entry name" value="MFS"/>
</dbReference>
<keyword evidence="4" id="KW-1003">Cell membrane</keyword>
<keyword evidence="12" id="KW-1185">Reference proteome</keyword>
<evidence type="ECO:0000256" key="2">
    <source>
        <dbReference type="ARBA" id="ARBA00008537"/>
    </source>
</evidence>
<feature type="transmembrane region" description="Helical" evidence="9">
    <location>
        <begin position="56"/>
        <end position="76"/>
    </location>
</feature>
<accession>A0ABV8LRE9</accession>
<feature type="transmembrane region" description="Helical" evidence="9">
    <location>
        <begin position="88"/>
        <end position="111"/>
    </location>
</feature>
<feature type="transmembrane region" description="Helical" evidence="9">
    <location>
        <begin position="344"/>
        <end position="365"/>
    </location>
</feature>
<feature type="region of interest" description="Disordered" evidence="8">
    <location>
        <begin position="511"/>
        <end position="575"/>
    </location>
</feature>
<feature type="compositionally biased region" description="Low complexity" evidence="8">
    <location>
        <begin position="526"/>
        <end position="541"/>
    </location>
</feature>
<dbReference type="Gene3D" id="1.20.1720.10">
    <property type="entry name" value="Multidrug resistance protein D"/>
    <property type="match status" value="1"/>
</dbReference>
<feature type="transmembrane region" description="Helical" evidence="9">
    <location>
        <begin position="263"/>
        <end position="285"/>
    </location>
</feature>
<dbReference type="Proteomes" id="UP001595816">
    <property type="component" value="Unassembled WGS sequence"/>
</dbReference>
<keyword evidence="6 9" id="KW-1133">Transmembrane helix</keyword>
<reference evidence="12" key="1">
    <citation type="journal article" date="2019" name="Int. J. Syst. Evol. Microbiol.">
        <title>The Global Catalogue of Microorganisms (GCM) 10K type strain sequencing project: providing services to taxonomists for standard genome sequencing and annotation.</title>
        <authorList>
            <consortium name="The Broad Institute Genomics Platform"/>
            <consortium name="The Broad Institute Genome Sequencing Center for Infectious Disease"/>
            <person name="Wu L."/>
            <person name="Ma J."/>
        </authorList>
    </citation>
    <scope>NUCLEOTIDE SEQUENCE [LARGE SCALE GENOMIC DNA]</scope>
    <source>
        <strain evidence="12">CGMCC 4.7289</strain>
    </source>
</reference>
<feature type="domain" description="Major facilitator superfamily (MFS) profile" evidence="10">
    <location>
        <begin position="53"/>
        <end position="504"/>
    </location>
</feature>
<feature type="transmembrane region" description="Helical" evidence="9">
    <location>
        <begin position="205"/>
        <end position="224"/>
    </location>
</feature>
<dbReference type="PRINTS" id="PR01036">
    <property type="entry name" value="TCRTETB"/>
</dbReference>
<feature type="transmembrane region" description="Helical" evidence="9">
    <location>
        <begin position="236"/>
        <end position="257"/>
    </location>
</feature>
<dbReference type="InterPro" id="IPR020846">
    <property type="entry name" value="MFS_dom"/>
</dbReference>
<evidence type="ECO:0000256" key="1">
    <source>
        <dbReference type="ARBA" id="ARBA00004651"/>
    </source>
</evidence>
<evidence type="ECO:0000313" key="11">
    <source>
        <dbReference type="EMBL" id="MFC4133099.1"/>
    </source>
</evidence>
<feature type="region of interest" description="Disordered" evidence="8">
    <location>
        <begin position="1"/>
        <end position="20"/>
    </location>
</feature>
<feature type="transmembrane region" description="Helical" evidence="9">
    <location>
        <begin position="438"/>
        <end position="459"/>
    </location>
</feature>
<feature type="transmembrane region" description="Helical" evidence="9">
    <location>
        <begin position="118"/>
        <end position="136"/>
    </location>
</feature>
<dbReference type="CDD" id="cd17503">
    <property type="entry name" value="MFS_LmrB_MDR_like"/>
    <property type="match status" value="1"/>
</dbReference>
<dbReference type="InterPro" id="IPR036259">
    <property type="entry name" value="MFS_trans_sf"/>
</dbReference>
<dbReference type="RefSeq" id="WP_253751753.1">
    <property type="nucleotide sequence ID" value="NZ_JAMZDZ010000001.1"/>
</dbReference>
<evidence type="ECO:0000256" key="6">
    <source>
        <dbReference type="ARBA" id="ARBA00022989"/>
    </source>
</evidence>
<organism evidence="11 12">
    <name type="scientific">Hamadaea flava</name>
    <dbReference type="NCBI Taxonomy" id="1742688"/>
    <lineage>
        <taxon>Bacteria</taxon>
        <taxon>Bacillati</taxon>
        <taxon>Actinomycetota</taxon>
        <taxon>Actinomycetes</taxon>
        <taxon>Micromonosporales</taxon>
        <taxon>Micromonosporaceae</taxon>
        <taxon>Hamadaea</taxon>
    </lineage>
</organism>
<evidence type="ECO:0000256" key="9">
    <source>
        <dbReference type="SAM" id="Phobius"/>
    </source>
</evidence>
<feature type="transmembrane region" description="Helical" evidence="9">
    <location>
        <begin position="306"/>
        <end position="332"/>
    </location>
</feature>
<dbReference type="Pfam" id="PF07690">
    <property type="entry name" value="MFS_1"/>
    <property type="match status" value="1"/>
</dbReference>
<gene>
    <name evidence="11" type="ORF">ACFOZ4_21000</name>
</gene>
<dbReference type="PANTHER" id="PTHR42718">
    <property type="entry name" value="MAJOR FACILITATOR SUPERFAMILY MULTIDRUG TRANSPORTER MFSC"/>
    <property type="match status" value="1"/>
</dbReference>
<keyword evidence="5 9" id="KW-0812">Transmembrane</keyword>
<keyword evidence="7 9" id="KW-0472">Membrane</keyword>
<dbReference type="PANTHER" id="PTHR42718:SF9">
    <property type="entry name" value="MAJOR FACILITATOR SUPERFAMILY MULTIDRUG TRANSPORTER MFSC"/>
    <property type="match status" value="1"/>
</dbReference>
<dbReference type="NCBIfam" id="TIGR00711">
    <property type="entry name" value="efflux_EmrB"/>
    <property type="match status" value="1"/>
</dbReference>
<evidence type="ECO:0000259" key="10">
    <source>
        <dbReference type="PROSITE" id="PS50850"/>
    </source>
</evidence>
<feature type="transmembrane region" description="Helical" evidence="9">
    <location>
        <begin position="479"/>
        <end position="500"/>
    </location>
</feature>
<dbReference type="SUPFAM" id="SSF103473">
    <property type="entry name" value="MFS general substrate transporter"/>
    <property type="match status" value="1"/>
</dbReference>
<dbReference type="EMBL" id="JBHSAY010000009">
    <property type="protein sequence ID" value="MFC4133099.1"/>
    <property type="molecule type" value="Genomic_DNA"/>
</dbReference>
<evidence type="ECO:0000256" key="3">
    <source>
        <dbReference type="ARBA" id="ARBA00022448"/>
    </source>
</evidence>
<comment type="subcellular location">
    <subcellularLocation>
        <location evidence="1">Cell membrane</location>
        <topology evidence="1">Multi-pass membrane protein</topology>
    </subcellularLocation>
</comment>
<feature type="transmembrane region" description="Helical" evidence="9">
    <location>
        <begin position="405"/>
        <end position="426"/>
    </location>
</feature>
<keyword evidence="3" id="KW-0813">Transport</keyword>
<feature type="transmembrane region" description="Helical" evidence="9">
    <location>
        <begin position="148"/>
        <end position="169"/>
    </location>
</feature>
<dbReference type="InterPro" id="IPR004638">
    <property type="entry name" value="EmrB-like"/>
</dbReference>
<protein>
    <submittedName>
        <fullName evidence="11">DHA2 family efflux MFS transporter permease subunit</fullName>
    </submittedName>
</protein>